<name>A0A540NN62_MALBA</name>
<reference evidence="1 2" key="1">
    <citation type="journal article" date="2019" name="G3 (Bethesda)">
        <title>Sequencing of a Wild Apple (Malus baccata) Genome Unravels the Differences Between Cultivated and Wild Apple Species Regarding Disease Resistance and Cold Tolerance.</title>
        <authorList>
            <person name="Chen X."/>
        </authorList>
    </citation>
    <scope>NUCLEOTIDE SEQUENCE [LARGE SCALE GENOMIC DNA]</scope>
    <source>
        <strain evidence="2">cv. Shandingzi</strain>
        <tissue evidence="1">Leaves</tissue>
    </source>
</reference>
<organism evidence="1 2">
    <name type="scientific">Malus baccata</name>
    <name type="common">Siberian crab apple</name>
    <name type="synonym">Pyrus baccata</name>
    <dbReference type="NCBI Taxonomy" id="106549"/>
    <lineage>
        <taxon>Eukaryota</taxon>
        <taxon>Viridiplantae</taxon>
        <taxon>Streptophyta</taxon>
        <taxon>Embryophyta</taxon>
        <taxon>Tracheophyta</taxon>
        <taxon>Spermatophyta</taxon>
        <taxon>Magnoliopsida</taxon>
        <taxon>eudicotyledons</taxon>
        <taxon>Gunneridae</taxon>
        <taxon>Pentapetalae</taxon>
        <taxon>rosids</taxon>
        <taxon>fabids</taxon>
        <taxon>Rosales</taxon>
        <taxon>Rosaceae</taxon>
        <taxon>Amygdaloideae</taxon>
        <taxon>Maleae</taxon>
        <taxon>Malus</taxon>
    </lineage>
</organism>
<proteinExistence type="predicted"/>
<accession>A0A540NN62</accession>
<evidence type="ECO:0000313" key="1">
    <source>
        <dbReference type="EMBL" id="TQE12073.1"/>
    </source>
</evidence>
<comment type="caution">
    <text evidence="1">The sequence shown here is derived from an EMBL/GenBank/DDBJ whole genome shotgun (WGS) entry which is preliminary data.</text>
</comment>
<keyword evidence="2" id="KW-1185">Reference proteome</keyword>
<gene>
    <name evidence="1" type="ORF">C1H46_002276</name>
</gene>
<evidence type="ECO:0000313" key="2">
    <source>
        <dbReference type="Proteomes" id="UP000315295"/>
    </source>
</evidence>
<dbReference type="AlphaFoldDB" id="A0A540NN62"/>
<protein>
    <submittedName>
        <fullName evidence="1">Uncharacterized protein</fullName>
    </submittedName>
</protein>
<dbReference type="Proteomes" id="UP000315295">
    <property type="component" value="Unassembled WGS sequence"/>
</dbReference>
<dbReference type="EMBL" id="VIEB01000023">
    <property type="protein sequence ID" value="TQE12073.1"/>
    <property type="molecule type" value="Genomic_DNA"/>
</dbReference>
<sequence>MSQKNDDYLANLSQQQQTRQWRELTPNLEVSLHLQMDGGRQKGNKLCCQGSGRVWHLMGSYSSSSSSDRDVFQIAAGGDGASALCVPPVIFHYNLVVEEDKRGVVTPCFAGGLRF</sequence>